<evidence type="ECO:0000313" key="2">
    <source>
        <dbReference type="EMBL" id="CAI8606802.1"/>
    </source>
</evidence>
<dbReference type="AlphaFoldDB" id="A0AAV1A9G7"/>
<protein>
    <submittedName>
        <fullName evidence="2">Uncharacterized protein</fullName>
    </submittedName>
</protein>
<feature type="coiled-coil region" evidence="1">
    <location>
        <begin position="278"/>
        <end position="305"/>
    </location>
</feature>
<name>A0AAV1A9G7_VICFA</name>
<sequence length="366" mass="42882">MEESNMLVKYDLESFDIHSSHSSPSVDSTNKSFASFKKEGCKSPLSSWGSRRESEKCFSLSGELDYLGMIQNRSFDDGLLWEMDKTSYDEKVMNLHVTHLEEEIIKLKDQVENSENQVDDLWGELKWMEEELHNLKEFSEIEIYKLKAQIEESEAKKHDHEISKLVKQLEIANEKLKKSEDENTILRKELENKSCENHELHGQFIEAKENMAESDLELVSGRKHIQILENLVIIYEQEVQKLESKMLDSHDNFSLEKDELHFAIASLLKTKIELTSTLANCVFRNKELENKLRQYEAEKLKQEELHATQQVVLQDENNYLWEELGKRTEDIEAVTKELYMVMIERDEANVKIDRLEAEICTLICEI</sequence>
<evidence type="ECO:0000313" key="3">
    <source>
        <dbReference type="Proteomes" id="UP001157006"/>
    </source>
</evidence>
<organism evidence="2 3">
    <name type="scientific">Vicia faba</name>
    <name type="common">Broad bean</name>
    <name type="synonym">Faba vulgaris</name>
    <dbReference type="NCBI Taxonomy" id="3906"/>
    <lineage>
        <taxon>Eukaryota</taxon>
        <taxon>Viridiplantae</taxon>
        <taxon>Streptophyta</taxon>
        <taxon>Embryophyta</taxon>
        <taxon>Tracheophyta</taxon>
        <taxon>Spermatophyta</taxon>
        <taxon>Magnoliopsida</taxon>
        <taxon>eudicotyledons</taxon>
        <taxon>Gunneridae</taxon>
        <taxon>Pentapetalae</taxon>
        <taxon>rosids</taxon>
        <taxon>fabids</taxon>
        <taxon>Fabales</taxon>
        <taxon>Fabaceae</taxon>
        <taxon>Papilionoideae</taxon>
        <taxon>50 kb inversion clade</taxon>
        <taxon>NPAAA clade</taxon>
        <taxon>Hologalegina</taxon>
        <taxon>IRL clade</taxon>
        <taxon>Fabeae</taxon>
        <taxon>Vicia</taxon>
    </lineage>
</organism>
<dbReference type="EMBL" id="OX451739">
    <property type="protein sequence ID" value="CAI8606802.1"/>
    <property type="molecule type" value="Genomic_DNA"/>
</dbReference>
<gene>
    <name evidence="2" type="ORF">VFH_IV007840</name>
</gene>
<keyword evidence="3" id="KW-1185">Reference proteome</keyword>
<feature type="coiled-coil region" evidence="1">
    <location>
        <begin position="97"/>
        <end position="196"/>
    </location>
</feature>
<keyword evidence="1" id="KW-0175">Coiled coil</keyword>
<accession>A0AAV1A9G7</accession>
<dbReference type="Proteomes" id="UP001157006">
    <property type="component" value="Chromosome 4"/>
</dbReference>
<proteinExistence type="predicted"/>
<reference evidence="2 3" key="1">
    <citation type="submission" date="2023-01" db="EMBL/GenBank/DDBJ databases">
        <authorList>
            <person name="Kreplak J."/>
        </authorList>
    </citation>
    <scope>NUCLEOTIDE SEQUENCE [LARGE SCALE GENOMIC DNA]</scope>
</reference>
<evidence type="ECO:0000256" key="1">
    <source>
        <dbReference type="SAM" id="Coils"/>
    </source>
</evidence>